<evidence type="ECO:0000313" key="1">
    <source>
        <dbReference type="EMBL" id="SEG94244.1"/>
    </source>
</evidence>
<accession>A0A1H6EBE1</accession>
<protein>
    <submittedName>
        <fullName evidence="1">Uncharacterized protein</fullName>
    </submittedName>
</protein>
<organism evidence="1 2">
    <name type="scientific">Nonomuraea solani</name>
    <dbReference type="NCBI Taxonomy" id="1144553"/>
    <lineage>
        <taxon>Bacteria</taxon>
        <taxon>Bacillati</taxon>
        <taxon>Actinomycetota</taxon>
        <taxon>Actinomycetes</taxon>
        <taxon>Streptosporangiales</taxon>
        <taxon>Streptosporangiaceae</taxon>
        <taxon>Nonomuraea</taxon>
    </lineage>
</organism>
<dbReference type="RefSeq" id="WP_160150418.1">
    <property type="nucleotide sequence ID" value="NZ_FNVT01000008.1"/>
</dbReference>
<name>A0A1H6EBE1_9ACTN</name>
<dbReference type="EMBL" id="FNVT01000008">
    <property type="protein sequence ID" value="SEG94244.1"/>
    <property type="molecule type" value="Genomic_DNA"/>
</dbReference>
<keyword evidence="2" id="KW-1185">Reference proteome</keyword>
<gene>
    <name evidence="1" type="ORF">SAMN05444920_108318</name>
</gene>
<evidence type="ECO:0000313" key="2">
    <source>
        <dbReference type="Proteomes" id="UP000236732"/>
    </source>
</evidence>
<proteinExistence type="predicted"/>
<dbReference type="Proteomes" id="UP000236732">
    <property type="component" value="Unassembled WGS sequence"/>
</dbReference>
<dbReference type="OrthoDB" id="3527174at2"/>
<dbReference type="AlphaFoldDB" id="A0A1H6EBE1"/>
<sequence length="215" mass="24050">MADVTRMSAGVPQGTRERLTARMTEEKAKRRHLLADPRWKVPGRAPAETRAAIRAEAHAHLRELREAGALCDTIDVLMTHAVRAELTDRGWDHSWPPPPPTAPRSGPWLGTAGHSWPERISVRLPSDLAERLYRACRHTSEPTLAALRAWRDDPLQYGRYREVADQVTTPGDILRDAIARALTNRAPVGRDHRRLLPLGVVGRARPGPIRDDDHA</sequence>
<reference evidence="1 2" key="1">
    <citation type="submission" date="2016-10" db="EMBL/GenBank/DDBJ databases">
        <authorList>
            <person name="de Groot N.N."/>
        </authorList>
    </citation>
    <scope>NUCLEOTIDE SEQUENCE [LARGE SCALE GENOMIC DNA]</scope>
    <source>
        <strain evidence="1 2">CGMCC 4.7037</strain>
    </source>
</reference>